<evidence type="ECO:0000313" key="1">
    <source>
        <dbReference type="EMBL" id="KAI4864274.1"/>
    </source>
</evidence>
<proteinExistence type="predicted"/>
<dbReference type="EMBL" id="MU393488">
    <property type="protein sequence ID" value="KAI4864274.1"/>
    <property type="molecule type" value="Genomic_DNA"/>
</dbReference>
<evidence type="ECO:0000313" key="2">
    <source>
        <dbReference type="Proteomes" id="UP001497700"/>
    </source>
</evidence>
<reference evidence="1 2" key="1">
    <citation type="journal article" date="2022" name="New Phytol.">
        <title>Ecological generalism drives hyperdiversity of secondary metabolite gene clusters in xylarialean endophytes.</title>
        <authorList>
            <person name="Franco M.E.E."/>
            <person name="Wisecaver J.H."/>
            <person name="Arnold A.E."/>
            <person name="Ju Y.M."/>
            <person name="Slot J.C."/>
            <person name="Ahrendt S."/>
            <person name="Moore L.P."/>
            <person name="Eastman K.E."/>
            <person name="Scott K."/>
            <person name="Konkel Z."/>
            <person name="Mondo S.J."/>
            <person name="Kuo A."/>
            <person name="Hayes R.D."/>
            <person name="Haridas S."/>
            <person name="Andreopoulos B."/>
            <person name="Riley R."/>
            <person name="LaButti K."/>
            <person name="Pangilinan J."/>
            <person name="Lipzen A."/>
            <person name="Amirebrahimi M."/>
            <person name="Yan J."/>
            <person name="Adam C."/>
            <person name="Keymanesh K."/>
            <person name="Ng V."/>
            <person name="Louie K."/>
            <person name="Northen T."/>
            <person name="Drula E."/>
            <person name="Henrissat B."/>
            <person name="Hsieh H.M."/>
            <person name="Youens-Clark K."/>
            <person name="Lutzoni F."/>
            <person name="Miadlikowska J."/>
            <person name="Eastwood D.C."/>
            <person name="Hamelin R.C."/>
            <person name="Grigoriev I.V."/>
            <person name="U'Ren J.M."/>
        </authorList>
    </citation>
    <scope>NUCLEOTIDE SEQUENCE [LARGE SCALE GENOMIC DNA]</scope>
    <source>
        <strain evidence="1 2">CBS 119005</strain>
    </source>
</reference>
<sequence length="233" mass="26001">MESRTLLQPMLRCIANSSSSNTARISAAAAPASRRHQSTTSRTKRALKIAPHPSFLGTPSTDAASSRVIYNPPSSSPSVYHTPFKFLPRSDPRRQANLTQLLRTSSDLLPSSSSSPFPSSSISTSASSEQQQQQQQLPPELKAPPQKYNVTREQVDEMRRLRAEDPEAWSVLRLAARYGCAPYFVMMCCRADREHRGRERARLDAIKARWGPIRAGAREERKKRSALLLKDAL</sequence>
<accession>A0ACB9YY26</accession>
<organism evidence="1 2">
    <name type="scientific">Hypoxylon rubiginosum</name>
    <dbReference type="NCBI Taxonomy" id="110542"/>
    <lineage>
        <taxon>Eukaryota</taxon>
        <taxon>Fungi</taxon>
        <taxon>Dikarya</taxon>
        <taxon>Ascomycota</taxon>
        <taxon>Pezizomycotina</taxon>
        <taxon>Sordariomycetes</taxon>
        <taxon>Xylariomycetidae</taxon>
        <taxon>Xylariales</taxon>
        <taxon>Hypoxylaceae</taxon>
        <taxon>Hypoxylon</taxon>
    </lineage>
</organism>
<name>A0ACB9YY26_9PEZI</name>
<keyword evidence="1" id="KW-0687">Ribonucleoprotein</keyword>
<comment type="caution">
    <text evidence="1">The sequence shown here is derived from an EMBL/GenBank/DDBJ whole genome shotgun (WGS) entry which is preliminary data.</text>
</comment>
<gene>
    <name evidence="1" type="ORF">F4820DRAFT_423920</name>
</gene>
<keyword evidence="1" id="KW-0689">Ribosomal protein</keyword>
<keyword evidence="2" id="KW-1185">Reference proteome</keyword>
<protein>
    <submittedName>
        <fullName evidence="1">Mitochondrial ribosomal protein subunit L20-domain-containing protein</fullName>
    </submittedName>
</protein>
<dbReference type="Proteomes" id="UP001497700">
    <property type="component" value="Unassembled WGS sequence"/>
</dbReference>